<dbReference type="EMBL" id="CP007062">
    <property type="protein sequence ID" value="EEO42184.1"/>
    <property type="molecule type" value="Genomic_DNA"/>
</dbReference>
<reference evidence="1 2" key="1">
    <citation type="submission" date="2013-11" db="EMBL/GenBank/DDBJ databases">
        <title>The Genome Sequence of Fusobacterium sp. 7_1.</title>
        <authorList>
            <consortium name="The Broad Institute Genome Sequencing Platform"/>
            <person name="Earl A."/>
            <person name="Ward D."/>
            <person name="Feldgarden M."/>
            <person name="Gevers D."/>
            <person name="Strauss J."/>
            <person name="Ambrose C.E."/>
            <person name="Allen-Vercoe E."/>
            <person name="Walker B."/>
            <person name="Young S.K."/>
            <person name="Zeng Q."/>
            <person name="Gargeya S."/>
            <person name="Fitzgerald M."/>
            <person name="Haas B."/>
            <person name="Abouelleil A."/>
            <person name="Alvarado L."/>
            <person name="Arachchi H.M."/>
            <person name="Berlin A.M."/>
            <person name="Chapman S.B."/>
            <person name="Goldberg J."/>
            <person name="Griggs A."/>
            <person name="Gujja S."/>
            <person name="Hansen M."/>
            <person name="Howarth C."/>
            <person name="Imamovic A."/>
            <person name="Larimer J."/>
            <person name="McCowen C."/>
            <person name="Montmayeur A."/>
            <person name="Murphy C."/>
            <person name="Neiman D."/>
            <person name="Pearson M."/>
            <person name="Priest M."/>
            <person name="Roberts A."/>
            <person name="Saif S."/>
            <person name="Shea T."/>
            <person name="Sisk P."/>
            <person name="Sykes S."/>
            <person name="Wortman J."/>
            <person name="Nusbaum C."/>
            <person name="Birren B."/>
        </authorList>
    </citation>
    <scope>NUCLEOTIDE SEQUENCE [LARGE SCALE GENOMIC DNA]</scope>
    <source>
        <strain evidence="1 2">7_1</strain>
    </source>
</reference>
<dbReference type="KEGG" id="fne:FSDG_00743"/>
<dbReference type="HOGENOM" id="CLU_3200199_0_0_0"/>
<evidence type="ECO:0000313" key="2">
    <source>
        <dbReference type="Proteomes" id="UP000002799"/>
    </source>
</evidence>
<proteinExistence type="predicted"/>
<sequence>MHCKILKKYWYKIPFPDNITLIDAVKVIQKYIKMEAKDEKEIKRA</sequence>
<protein>
    <submittedName>
        <fullName evidence="1">Uncharacterized protein</fullName>
    </submittedName>
</protein>
<dbReference type="RefSeq" id="WP_008700788.1">
    <property type="nucleotide sequence ID" value="NZ_AKBT01000001.1"/>
</dbReference>
<name>A0A140PQN2_9FUSO</name>
<accession>A0A140PQN2</accession>
<gene>
    <name evidence="1" type="ORF">FSDG_00743</name>
</gene>
<dbReference type="SMR" id="A0A140PQN2"/>
<dbReference type="AlphaFoldDB" id="A0A140PQN2"/>
<evidence type="ECO:0000313" key="1">
    <source>
        <dbReference type="EMBL" id="EEO42184.1"/>
    </source>
</evidence>
<dbReference type="Proteomes" id="UP000002799">
    <property type="component" value="Chromosome"/>
</dbReference>
<organism evidence="1">
    <name type="scientific">Fusobacterium animalis 7_1</name>
    <dbReference type="NCBI Taxonomy" id="457405"/>
    <lineage>
        <taxon>Bacteria</taxon>
        <taxon>Fusobacteriati</taxon>
        <taxon>Fusobacteriota</taxon>
        <taxon>Fusobacteriia</taxon>
        <taxon>Fusobacteriales</taxon>
        <taxon>Fusobacteriaceae</taxon>
        <taxon>Fusobacterium</taxon>
    </lineage>
</organism>